<reference evidence="2" key="1">
    <citation type="submission" date="2020-06" db="EMBL/GenBank/DDBJ databases">
        <authorList>
            <person name="Li T."/>
            <person name="Hu X."/>
            <person name="Zhang T."/>
            <person name="Song X."/>
            <person name="Zhang H."/>
            <person name="Dai N."/>
            <person name="Sheng W."/>
            <person name="Hou X."/>
            <person name="Wei L."/>
        </authorList>
    </citation>
    <scope>NUCLEOTIDE SEQUENCE</scope>
    <source>
        <strain evidence="2">G02</strain>
        <tissue evidence="2">Leaf</tissue>
    </source>
</reference>
<organism evidence="2">
    <name type="scientific">Sesamum radiatum</name>
    <name type="common">Black benniseed</name>
    <dbReference type="NCBI Taxonomy" id="300843"/>
    <lineage>
        <taxon>Eukaryota</taxon>
        <taxon>Viridiplantae</taxon>
        <taxon>Streptophyta</taxon>
        <taxon>Embryophyta</taxon>
        <taxon>Tracheophyta</taxon>
        <taxon>Spermatophyta</taxon>
        <taxon>Magnoliopsida</taxon>
        <taxon>eudicotyledons</taxon>
        <taxon>Gunneridae</taxon>
        <taxon>Pentapetalae</taxon>
        <taxon>asterids</taxon>
        <taxon>lamiids</taxon>
        <taxon>Lamiales</taxon>
        <taxon>Pedaliaceae</taxon>
        <taxon>Sesamum</taxon>
    </lineage>
</organism>
<reference evidence="2" key="2">
    <citation type="journal article" date="2024" name="Plant">
        <title>Genomic evolution and insights into agronomic trait innovations of Sesamum species.</title>
        <authorList>
            <person name="Miao H."/>
            <person name="Wang L."/>
            <person name="Qu L."/>
            <person name="Liu H."/>
            <person name="Sun Y."/>
            <person name="Le M."/>
            <person name="Wang Q."/>
            <person name="Wei S."/>
            <person name="Zheng Y."/>
            <person name="Lin W."/>
            <person name="Duan Y."/>
            <person name="Cao H."/>
            <person name="Xiong S."/>
            <person name="Wang X."/>
            <person name="Wei L."/>
            <person name="Li C."/>
            <person name="Ma Q."/>
            <person name="Ju M."/>
            <person name="Zhao R."/>
            <person name="Li G."/>
            <person name="Mu C."/>
            <person name="Tian Q."/>
            <person name="Mei H."/>
            <person name="Zhang T."/>
            <person name="Gao T."/>
            <person name="Zhang H."/>
        </authorList>
    </citation>
    <scope>NUCLEOTIDE SEQUENCE</scope>
    <source>
        <strain evidence="2">G02</strain>
    </source>
</reference>
<evidence type="ECO:0000313" key="2">
    <source>
        <dbReference type="EMBL" id="KAL0298693.1"/>
    </source>
</evidence>
<protein>
    <recommendedName>
        <fullName evidence="3">Reverse transcriptase domain-containing protein</fullName>
    </recommendedName>
</protein>
<evidence type="ECO:0000256" key="1">
    <source>
        <dbReference type="SAM" id="MobiDB-lite"/>
    </source>
</evidence>
<comment type="caution">
    <text evidence="2">The sequence shown here is derived from an EMBL/GenBank/DDBJ whole genome shotgun (WGS) entry which is preliminary data.</text>
</comment>
<evidence type="ECO:0008006" key="3">
    <source>
        <dbReference type="Google" id="ProtNLM"/>
    </source>
</evidence>
<dbReference type="EMBL" id="JACGWJ010000031">
    <property type="protein sequence ID" value="KAL0298693.1"/>
    <property type="molecule type" value="Genomic_DNA"/>
</dbReference>
<feature type="compositionally biased region" description="Basic and acidic residues" evidence="1">
    <location>
        <begin position="1"/>
        <end position="37"/>
    </location>
</feature>
<gene>
    <name evidence="2" type="ORF">Sradi_6529100</name>
</gene>
<proteinExistence type="predicted"/>
<name>A0AAW2JXA5_SESRA</name>
<sequence>MEDAQASKREIRGEKRKETKEDGPSKKPRSSFKDKKPSWQRINAVDTPLIVSITQTLMVVEGKGLLSCPKFFKDGPHQPKSDKFCYFHNDYGHTTEECRHLKNEIEWLIQNGCLQEYICWEETQGMGPYQKQNFQRTRQAKVLARILT</sequence>
<accession>A0AAW2JXA5</accession>
<feature type="region of interest" description="Disordered" evidence="1">
    <location>
        <begin position="1"/>
        <end position="38"/>
    </location>
</feature>
<dbReference type="AlphaFoldDB" id="A0AAW2JXA5"/>